<dbReference type="Proteomes" id="UP000428328">
    <property type="component" value="Chromosome"/>
</dbReference>
<dbReference type="Pfam" id="PF01810">
    <property type="entry name" value="LysE"/>
    <property type="match status" value="1"/>
</dbReference>
<evidence type="ECO:0000256" key="2">
    <source>
        <dbReference type="ARBA" id="ARBA00022475"/>
    </source>
</evidence>
<feature type="transmembrane region" description="Helical" evidence="6">
    <location>
        <begin position="105"/>
        <end position="125"/>
    </location>
</feature>
<keyword evidence="2" id="KW-1003">Cell membrane</keyword>
<feature type="transmembrane region" description="Helical" evidence="6">
    <location>
        <begin position="31"/>
        <end position="52"/>
    </location>
</feature>
<dbReference type="KEGG" id="psel:GM415_14175"/>
<dbReference type="GO" id="GO:0015171">
    <property type="term" value="F:amino acid transmembrane transporter activity"/>
    <property type="evidence" value="ECO:0007669"/>
    <property type="project" value="TreeGrafter"/>
</dbReference>
<dbReference type="GO" id="GO:0005886">
    <property type="term" value="C:plasma membrane"/>
    <property type="evidence" value="ECO:0007669"/>
    <property type="project" value="UniProtKB-SubCell"/>
</dbReference>
<dbReference type="AlphaFoldDB" id="A0A6I6JLZ0"/>
<dbReference type="RefSeq" id="WP_158949274.1">
    <property type="nucleotide sequence ID" value="NZ_CP046400.1"/>
</dbReference>
<gene>
    <name evidence="7" type="ORF">GM415_14175</name>
</gene>
<accession>A0A6I6JLZ0</accession>
<feature type="transmembrane region" description="Helical" evidence="6">
    <location>
        <begin position="137"/>
        <end position="162"/>
    </location>
</feature>
<sequence length="200" mass="21249">MIGILLFSVGVMYTPGPVNILSLNTGVQKKFMSVVPFSLGVATSMFFWFLLVGYAGSAIVNEAALPYISAMGVLFTLYLAYKILSSHTDVTGNGGSAFSLSYRDGLLLQLLNPKTFMVVLPVAAVQFPAAGIVGGQIAVWALGLSLLGFGAPLAYAAFGTTAARYVENASCFKYFNIAMGVMLVAVAIDMAWRYIVPVLF</sequence>
<keyword evidence="3 6" id="KW-0812">Transmembrane</keyword>
<organism evidence="7 8">
    <name type="scientific">Pseudodesulfovibrio cashew</name>
    <dbReference type="NCBI Taxonomy" id="2678688"/>
    <lineage>
        <taxon>Bacteria</taxon>
        <taxon>Pseudomonadati</taxon>
        <taxon>Thermodesulfobacteriota</taxon>
        <taxon>Desulfovibrionia</taxon>
        <taxon>Desulfovibrionales</taxon>
        <taxon>Desulfovibrionaceae</taxon>
    </lineage>
</organism>
<feature type="transmembrane region" description="Helical" evidence="6">
    <location>
        <begin position="174"/>
        <end position="195"/>
    </location>
</feature>
<dbReference type="EMBL" id="CP046400">
    <property type="protein sequence ID" value="QGY41223.1"/>
    <property type="molecule type" value="Genomic_DNA"/>
</dbReference>
<protein>
    <submittedName>
        <fullName evidence="7">Transporter</fullName>
    </submittedName>
</protein>
<dbReference type="PANTHER" id="PTHR30086:SF20">
    <property type="entry name" value="ARGININE EXPORTER PROTEIN ARGO-RELATED"/>
    <property type="match status" value="1"/>
</dbReference>
<reference evidence="7 8" key="1">
    <citation type="submission" date="2019-11" db="EMBL/GenBank/DDBJ databases">
        <authorList>
            <person name="Zheng R.K."/>
            <person name="Sun C.M."/>
        </authorList>
    </citation>
    <scope>NUCLEOTIDE SEQUENCE [LARGE SCALE GENOMIC DNA]</scope>
    <source>
        <strain evidence="7 8">SRB007</strain>
    </source>
</reference>
<proteinExistence type="predicted"/>
<dbReference type="PANTHER" id="PTHR30086">
    <property type="entry name" value="ARGININE EXPORTER PROTEIN ARGO"/>
    <property type="match status" value="1"/>
</dbReference>
<evidence type="ECO:0000313" key="7">
    <source>
        <dbReference type="EMBL" id="QGY41223.1"/>
    </source>
</evidence>
<feature type="transmembrane region" description="Helical" evidence="6">
    <location>
        <begin position="64"/>
        <end position="84"/>
    </location>
</feature>
<dbReference type="GO" id="GO:0033228">
    <property type="term" value="P:cysteine export across plasma membrane"/>
    <property type="evidence" value="ECO:0007669"/>
    <property type="project" value="TreeGrafter"/>
</dbReference>
<keyword evidence="8" id="KW-1185">Reference proteome</keyword>
<evidence type="ECO:0000313" key="8">
    <source>
        <dbReference type="Proteomes" id="UP000428328"/>
    </source>
</evidence>
<evidence type="ECO:0000256" key="5">
    <source>
        <dbReference type="ARBA" id="ARBA00023136"/>
    </source>
</evidence>
<dbReference type="InterPro" id="IPR001123">
    <property type="entry name" value="LeuE-type"/>
</dbReference>
<name>A0A6I6JLZ0_9BACT</name>
<evidence type="ECO:0000256" key="4">
    <source>
        <dbReference type="ARBA" id="ARBA00022989"/>
    </source>
</evidence>
<evidence type="ECO:0000256" key="3">
    <source>
        <dbReference type="ARBA" id="ARBA00022692"/>
    </source>
</evidence>
<evidence type="ECO:0000256" key="1">
    <source>
        <dbReference type="ARBA" id="ARBA00004651"/>
    </source>
</evidence>
<keyword evidence="4 6" id="KW-1133">Transmembrane helix</keyword>
<evidence type="ECO:0000256" key="6">
    <source>
        <dbReference type="SAM" id="Phobius"/>
    </source>
</evidence>
<comment type="subcellular location">
    <subcellularLocation>
        <location evidence="1">Cell membrane</location>
        <topology evidence="1">Multi-pass membrane protein</topology>
    </subcellularLocation>
</comment>
<keyword evidence="5 6" id="KW-0472">Membrane</keyword>